<accession>A0ABY2AMY5</accession>
<gene>
    <name evidence="4" type="ORF">EZV61_07315</name>
</gene>
<feature type="signal peptide" evidence="2">
    <location>
        <begin position="1"/>
        <end position="21"/>
    </location>
</feature>
<comment type="caution">
    <text evidence="4">The sequence shown here is derived from an EMBL/GenBank/DDBJ whole genome shotgun (WGS) entry which is preliminary data.</text>
</comment>
<dbReference type="InterPro" id="IPR011250">
    <property type="entry name" value="OMP/PagP_B-barrel"/>
</dbReference>
<dbReference type="RefSeq" id="WP_131414825.1">
    <property type="nucleotide sequence ID" value="NZ_SJXE01000002.1"/>
</dbReference>
<protein>
    <recommendedName>
        <fullName evidence="3">Outer membrane protein beta-barrel domain-containing protein</fullName>
    </recommendedName>
</protein>
<evidence type="ECO:0000313" key="4">
    <source>
        <dbReference type="EMBL" id="TCI03995.1"/>
    </source>
</evidence>
<evidence type="ECO:0000256" key="2">
    <source>
        <dbReference type="SAM" id="SignalP"/>
    </source>
</evidence>
<evidence type="ECO:0000256" key="1">
    <source>
        <dbReference type="ARBA" id="ARBA00022729"/>
    </source>
</evidence>
<evidence type="ECO:0000313" key="5">
    <source>
        <dbReference type="Proteomes" id="UP000292554"/>
    </source>
</evidence>
<sequence length="176" mass="19458">MKYLPIIGFTCISCFPTAAMADADFYVGASYLSTEFTDGAFGLSGLFANEEIDDDTSSGFDLFVGAEWHPLLNFRLGYTDHGEFSYVGSTKFDGETDLKGTVEVQYLYLTWSPKWRISDSFAMTVNLGGAKQNADVNNELGETSYDDGGAFYFSFDAEYKFTDQIGVRVELGDIII</sequence>
<keyword evidence="1 2" id="KW-0732">Signal</keyword>
<dbReference type="InterPro" id="IPR027385">
    <property type="entry name" value="Beta-barrel_OMP"/>
</dbReference>
<dbReference type="Gene3D" id="2.40.160.20">
    <property type="match status" value="1"/>
</dbReference>
<dbReference type="SUPFAM" id="SSF56925">
    <property type="entry name" value="OMPA-like"/>
    <property type="match status" value="1"/>
</dbReference>
<keyword evidence="5" id="KW-1185">Reference proteome</keyword>
<feature type="domain" description="Outer membrane protein beta-barrel" evidence="3">
    <location>
        <begin position="8"/>
        <end position="174"/>
    </location>
</feature>
<name>A0ABY2AMY5_9GAMM</name>
<dbReference type="Pfam" id="PF13505">
    <property type="entry name" value="OMP_b-brl"/>
    <property type="match status" value="1"/>
</dbReference>
<dbReference type="EMBL" id="SJXE01000002">
    <property type="protein sequence ID" value="TCI03995.1"/>
    <property type="molecule type" value="Genomic_DNA"/>
</dbReference>
<dbReference type="Proteomes" id="UP000292554">
    <property type="component" value="Unassembled WGS sequence"/>
</dbReference>
<proteinExistence type="predicted"/>
<organism evidence="4 5">
    <name type="scientific">Corallincola luteus</name>
    <dbReference type="NCBI Taxonomy" id="1775177"/>
    <lineage>
        <taxon>Bacteria</taxon>
        <taxon>Pseudomonadati</taxon>
        <taxon>Pseudomonadota</taxon>
        <taxon>Gammaproteobacteria</taxon>
        <taxon>Alteromonadales</taxon>
        <taxon>Psychromonadaceae</taxon>
        <taxon>Corallincola</taxon>
    </lineage>
</organism>
<feature type="chain" id="PRO_5046564106" description="Outer membrane protein beta-barrel domain-containing protein" evidence="2">
    <location>
        <begin position="22"/>
        <end position="176"/>
    </location>
</feature>
<reference evidence="4 5" key="1">
    <citation type="submission" date="2019-02" db="EMBL/GenBank/DDBJ databases">
        <title>Corallincola luteus sp. nov., a marine bacterium isolated from surface sediment of Bohai Sea in China.</title>
        <authorList>
            <person name="Ren Q."/>
        </authorList>
    </citation>
    <scope>NUCLEOTIDE SEQUENCE [LARGE SCALE GENOMIC DNA]</scope>
    <source>
        <strain evidence="4 5">DASS28</strain>
    </source>
</reference>
<evidence type="ECO:0000259" key="3">
    <source>
        <dbReference type="Pfam" id="PF13505"/>
    </source>
</evidence>